<accession>A0A2C6KKS9</accession>
<dbReference type="GeneID" id="94432516"/>
<keyword evidence="4" id="KW-1185">Reference proteome</keyword>
<dbReference type="EMBL" id="MIGC01005379">
    <property type="protein sequence ID" value="PHJ16993.1"/>
    <property type="molecule type" value="Genomic_DNA"/>
</dbReference>
<feature type="transmembrane region" description="Helical" evidence="2">
    <location>
        <begin position="68"/>
        <end position="90"/>
    </location>
</feature>
<evidence type="ECO:0000313" key="4">
    <source>
        <dbReference type="Proteomes" id="UP000221165"/>
    </source>
</evidence>
<evidence type="ECO:0000313" key="3">
    <source>
        <dbReference type="EMBL" id="PHJ16993.1"/>
    </source>
</evidence>
<dbReference type="VEuPathDB" id="ToxoDB:CSUI_009189"/>
<organism evidence="3 4">
    <name type="scientific">Cystoisospora suis</name>
    <dbReference type="NCBI Taxonomy" id="483139"/>
    <lineage>
        <taxon>Eukaryota</taxon>
        <taxon>Sar</taxon>
        <taxon>Alveolata</taxon>
        <taxon>Apicomplexa</taxon>
        <taxon>Conoidasida</taxon>
        <taxon>Coccidia</taxon>
        <taxon>Eucoccidiorida</taxon>
        <taxon>Eimeriorina</taxon>
        <taxon>Sarcocystidae</taxon>
        <taxon>Cystoisospora</taxon>
    </lineage>
</organism>
<dbReference type="Proteomes" id="UP000221165">
    <property type="component" value="Unassembled WGS sequence"/>
</dbReference>
<keyword evidence="2" id="KW-1133">Transmembrane helix</keyword>
<dbReference type="RefSeq" id="XP_067918718.1">
    <property type="nucleotide sequence ID" value="XM_068069305.1"/>
</dbReference>
<comment type="caution">
    <text evidence="3">The sequence shown here is derived from an EMBL/GenBank/DDBJ whole genome shotgun (WGS) entry which is preliminary data.</text>
</comment>
<evidence type="ECO:0000256" key="1">
    <source>
        <dbReference type="SAM" id="MobiDB-lite"/>
    </source>
</evidence>
<sequence>MTLYAPYASLIAMDTITSSLTWNGRSHRTEIDKIQPLKMKKKTRKKKEEGESDQKEEGVGSQQVEHVISFYMMDVFSFLSSHASFFLFRFTLSRLSSLFHRAIPFSCSLAPFFLFLFHAGDPT</sequence>
<feature type="compositionally biased region" description="Basic and acidic residues" evidence="1">
    <location>
        <begin position="46"/>
        <end position="58"/>
    </location>
</feature>
<proteinExistence type="predicted"/>
<name>A0A2C6KKS9_9APIC</name>
<feature type="transmembrane region" description="Helical" evidence="2">
    <location>
        <begin position="102"/>
        <end position="120"/>
    </location>
</feature>
<evidence type="ECO:0008006" key="5">
    <source>
        <dbReference type="Google" id="ProtNLM"/>
    </source>
</evidence>
<reference evidence="3 4" key="1">
    <citation type="journal article" date="2017" name="Int. J. Parasitol.">
        <title>The genome of the protozoan parasite Cystoisospora suis and a reverse vaccinology approach to identify vaccine candidates.</title>
        <authorList>
            <person name="Palmieri N."/>
            <person name="Shrestha A."/>
            <person name="Ruttkowski B."/>
            <person name="Beck T."/>
            <person name="Vogl C."/>
            <person name="Tomley F."/>
            <person name="Blake D.P."/>
            <person name="Joachim A."/>
        </authorList>
    </citation>
    <scope>NUCLEOTIDE SEQUENCE [LARGE SCALE GENOMIC DNA]</scope>
    <source>
        <strain evidence="3 4">Wien I</strain>
    </source>
</reference>
<keyword evidence="2" id="KW-0812">Transmembrane</keyword>
<protein>
    <recommendedName>
        <fullName evidence="5">Transmembrane protein</fullName>
    </recommendedName>
</protein>
<dbReference type="AlphaFoldDB" id="A0A2C6KKS9"/>
<evidence type="ECO:0000256" key="2">
    <source>
        <dbReference type="SAM" id="Phobius"/>
    </source>
</evidence>
<gene>
    <name evidence="3" type="ORF">CSUI_009189</name>
</gene>
<feature type="region of interest" description="Disordered" evidence="1">
    <location>
        <begin position="31"/>
        <end position="61"/>
    </location>
</feature>
<keyword evidence="2" id="KW-0472">Membrane</keyword>